<keyword evidence="1" id="KW-0732">Signal</keyword>
<name>A0A3M7QGB4_BRAPC</name>
<organism evidence="2 3">
    <name type="scientific">Brachionus plicatilis</name>
    <name type="common">Marine rotifer</name>
    <name type="synonym">Brachionus muelleri</name>
    <dbReference type="NCBI Taxonomy" id="10195"/>
    <lineage>
        <taxon>Eukaryota</taxon>
        <taxon>Metazoa</taxon>
        <taxon>Spiralia</taxon>
        <taxon>Gnathifera</taxon>
        <taxon>Rotifera</taxon>
        <taxon>Eurotatoria</taxon>
        <taxon>Monogononta</taxon>
        <taxon>Pseudotrocha</taxon>
        <taxon>Ploima</taxon>
        <taxon>Brachionidae</taxon>
        <taxon>Brachionus</taxon>
    </lineage>
</organism>
<evidence type="ECO:0000256" key="1">
    <source>
        <dbReference type="SAM" id="SignalP"/>
    </source>
</evidence>
<evidence type="ECO:0000313" key="3">
    <source>
        <dbReference type="Proteomes" id="UP000276133"/>
    </source>
</evidence>
<proteinExistence type="predicted"/>
<keyword evidence="3" id="KW-1185">Reference proteome</keyword>
<evidence type="ECO:0000313" key="2">
    <source>
        <dbReference type="EMBL" id="RNA10477.1"/>
    </source>
</evidence>
<sequence>MTIKRELNTAIVAIWLSNNLLLDSTEARPSVSNMTIVLSPYVTKFIHFSNIDKSVIKSFDFKIFMKN</sequence>
<feature type="chain" id="PRO_5018311523" evidence="1">
    <location>
        <begin position="28"/>
        <end position="67"/>
    </location>
</feature>
<accession>A0A3M7QGB4</accession>
<comment type="caution">
    <text evidence="2">The sequence shown here is derived from an EMBL/GenBank/DDBJ whole genome shotgun (WGS) entry which is preliminary data.</text>
</comment>
<gene>
    <name evidence="2" type="ORF">BpHYR1_021691</name>
</gene>
<dbReference type="Proteomes" id="UP000276133">
    <property type="component" value="Unassembled WGS sequence"/>
</dbReference>
<feature type="signal peptide" evidence="1">
    <location>
        <begin position="1"/>
        <end position="27"/>
    </location>
</feature>
<protein>
    <submittedName>
        <fullName evidence="2">Uncharacterized protein</fullName>
    </submittedName>
</protein>
<dbReference type="AlphaFoldDB" id="A0A3M7QGB4"/>
<dbReference type="EMBL" id="REGN01006188">
    <property type="protein sequence ID" value="RNA10477.1"/>
    <property type="molecule type" value="Genomic_DNA"/>
</dbReference>
<reference evidence="2 3" key="1">
    <citation type="journal article" date="2018" name="Sci. Rep.">
        <title>Genomic signatures of local adaptation to the degree of environmental predictability in rotifers.</title>
        <authorList>
            <person name="Franch-Gras L."/>
            <person name="Hahn C."/>
            <person name="Garcia-Roger E.M."/>
            <person name="Carmona M.J."/>
            <person name="Serra M."/>
            <person name="Gomez A."/>
        </authorList>
    </citation>
    <scope>NUCLEOTIDE SEQUENCE [LARGE SCALE GENOMIC DNA]</scope>
    <source>
        <strain evidence="2">HYR1</strain>
    </source>
</reference>